<evidence type="ECO:0000313" key="2">
    <source>
        <dbReference type="EMBL" id="KAK9817718.1"/>
    </source>
</evidence>
<evidence type="ECO:0000256" key="1">
    <source>
        <dbReference type="SAM" id="Phobius"/>
    </source>
</evidence>
<organism evidence="2 3">
    <name type="scientific">[Myrmecia] bisecta</name>
    <dbReference type="NCBI Taxonomy" id="41462"/>
    <lineage>
        <taxon>Eukaryota</taxon>
        <taxon>Viridiplantae</taxon>
        <taxon>Chlorophyta</taxon>
        <taxon>core chlorophytes</taxon>
        <taxon>Trebouxiophyceae</taxon>
        <taxon>Trebouxiales</taxon>
        <taxon>Trebouxiaceae</taxon>
        <taxon>Myrmecia</taxon>
    </lineage>
</organism>
<sequence length="181" mass="20006">MATCLPRSGGLVRNELCARTACKLGRPCPRFFELSCTRKRELRCMAMAAQDHSIEGPIQANLADVVDGPNLFITWSPNNLGVMSSSLDRDFTSAADAKAMQEGPSLAHHFDGSMYFDGGAITGSIILLAILLALTFERILGLDRVIAQYLQKRKESLADKERWEIIAARQKLDEQFGRSDD</sequence>
<dbReference type="EMBL" id="JALJOR010000004">
    <property type="protein sequence ID" value="KAK9817718.1"/>
    <property type="molecule type" value="Genomic_DNA"/>
</dbReference>
<reference evidence="2 3" key="1">
    <citation type="journal article" date="2024" name="Nat. Commun.">
        <title>Phylogenomics reveals the evolutionary origins of lichenization in chlorophyte algae.</title>
        <authorList>
            <person name="Puginier C."/>
            <person name="Libourel C."/>
            <person name="Otte J."/>
            <person name="Skaloud P."/>
            <person name="Haon M."/>
            <person name="Grisel S."/>
            <person name="Petersen M."/>
            <person name="Berrin J.G."/>
            <person name="Delaux P.M."/>
            <person name="Dal Grande F."/>
            <person name="Keller J."/>
        </authorList>
    </citation>
    <scope>NUCLEOTIDE SEQUENCE [LARGE SCALE GENOMIC DNA]</scope>
    <source>
        <strain evidence="2 3">SAG 2043</strain>
    </source>
</reference>
<evidence type="ECO:0000313" key="3">
    <source>
        <dbReference type="Proteomes" id="UP001489004"/>
    </source>
</evidence>
<proteinExistence type="predicted"/>
<keyword evidence="3" id="KW-1185">Reference proteome</keyword>
<feature type="transmembrane region" description="Helical" evidence="1">
    <location>
        <begin position="114"/>
        <end position="134"/>
    </location>
</feature>
<name>A0AAW1QA54_9CHLO</name>
<keyword evidence="1" id="KW-1133">Transmembrane helix</keyword>
<keyword evidence="1" id="KW-0812">Transmembrane</keyword>
<comment type="caution">
    <text evidence="2">The sequence shown here is derived from an EMBL/GenBank/DDBJ whole genome shotgun (WGS) entry which is preliminary data.</text>
</comment>
<gene>
    <name evidence="2" type="ORF">WJX72_001187</name>
</gene>
<protein>
    <submittedName>
        <fullName evidence="2">Uncharacterized protein</fullName>
    </submittedName>
</protein>
<accession>A0AAW1QA54</accession>
<keyword evidence="1" id="KW-0472">Membrane</keyword>
<dbReference type="Proteomes" id="UP001489004">
    <property type="component" value="Unassembled WGS sequence"/>
</dbReference>
<dbReference type="AlphaFoldDB" id="A0AAW1QA54"/>